<gene>
    <name evidence="1" type="ORF">HUK38_13845</name>
</gene>
<dbReference type="EMBL" id="JABVCQ010000046">
    <property type="protein sequence ID" value="MBB1127296.1"/>
    <property type="molecule type" value="Genomic_DNA"/>
</dbReference>
<evidence type="ECO:0008006" key="3">
    <source>
        <dbReference type="Google" id="ProtNLM"/>
    </source>
</evidence>
<reference evidence="1 2" key="1">
    <citation type="journal article" date="2020" name="Arch. Microbiol.">
        <title>The genome sequence of the giant phototrophic gammaproteobacterium Thiospirillum jenense gives insight into its physiological properties and phylogenetic relationships.</title>
        <authorList>
            <person name="Imhoff J.F."/>
            <person name="Meyer T.E."/>
            <person name="Kyndt J.A."/>
        </authorList>
    </citation>
    <scope>NUCLEOTIDE SEQUENCE [LARGE SCALE GENOMIC DNA]</scope>
    <source>
        <strain evidence="1 2">DSM 216</strain>
    </source>
</reference>
<protein>
    <recommendedName>
        <fullName evidence="3">Glycosyl transferase family 2</fullName>
    </recommendedName>
</protein>
<organism evidence="1 2">
    <name type="scientific">Thiospirillum jenense</name>
    <dbReference type="NCBI Taxonomy" id="1653858"/>
    <lineage>
        <taxon>Bacteria</taxon>
        <taxon>Pseudomonadati</taxon>
        <taxon>Pseudomonadota</taxon>
        <taxon>Gammaproteobacteria</taxon>
        <taxon>Chromatiales</taxon>
        <taxon>Chromatiaceae</taxon>
        <taxon>Thiospirillum</taxon>
    </lineage>
</organism>
<keyword evidence="2" id="KW-1185">Reference proteome</keyword>
<accession>A0A839HKB0</accession>
<name>A0A839HKB0_9GAMM</name>
<evidence type="ECO:0000313" key="1">
    <source>
        <dbReference type="EMBL" id="MBB1127296.1"/>
    </source>
</evidence>
<dbReference type="RefSeq" id="WP_182584923.1">
    <property type="nucleotide sequence ID" value="NZ_JABVCQ010000046.1"/>
</dbReference>
<dbReference type="Proteomes" id="UP000548632">
    <property type="component" value="Unassembled WGS sequence"/>
</dbReference>
<dbReference type="AlphaFoldDB" id="A0A839HKB0"/>
<comment type="caution">
    <text evidence="1">The sequence shown here is derived from an EMBL/GenBank/DDBJ whole genome shotgun (WGS) entry which is preliminary data.</text>
</comment>
<evidence type="ECO:0000313" key="2">
    <source>
        <dbReference type="Proteomes" id="UP000548632"/>
    </source>
</evidence>
<sequence>MITKNEPNLKLGICCVYYYKSEGDWVLELQLKEIIRNTKDVNFVIYAAANRLKEKYLNQLKNTPHVQIVTLPYLTIRDAEEHGQYLDQLIEYAFEKGGCSHVCTLDSDSWPIKQNWATDLIKIMSEQHVDVAAVSREELGDHWLPHPCGLMMTKPFFSNYKPTMWPTGQENNLNQFYQETQQRADTGIGVGLSLWQHQQPWLKFNRSNKINDHRLMAGIYGNVFFHIGASSRPKVFHQDNAWRSVYLFIKKLPYVWRYAQNIKQLLAMRLPSKVKHQNEAVYKNIKARLIADPTSYYCYLLETSDINSLSCTASTTAKAQ</sequence>
<proteinExistence type="predicted"/>